<protein>
    <submittedName>
        <fullName evidence="1">Uncharacterized protein</fullName>
    </submittedName>
</protein>
<name>A0ABZ0YE56_9GAMM</name>
<reference evidence="1 2" key="1">
    <citation type="submission" date="2023-11" db="EMBL/GenBank/DDBJ databases">
        <title>MicrobeMod: A computational toolkit for identifying prokaryotic methylation and restriction-modification with nanopore sequencing.</title>
        <authorList>
            <person name="Crits-Christoph A."/>
            <person name="Kang S.C."/>
            <person name="Lee H."/>
            <person name="Ostrov N."/>
        </authorList>
    </citation>
    <scope>NUCLEOTIDE SEQUENCE [LARGE SCALE GENOMIC DNA]</scope>
    <source>
        <strain evidence="1 2">ATCC 43984</strain>
    </source>
</reference>
<dbReference type="Proteomes" id="UP001321908">
    <property type="component" value="Chromosome"/>
</dbReference>
<dbReference type="EMBL" id="CP140151">
    <property type="protein sequence ID" value="WQH10365.1"/>
    <property type="molecule type" value="Genomic_DNA"/>
</dbReference>
<dbReference type="RefSeq" id="WP_246923855.1">
    <property type="nucleotide sequence ID" value="NZ_CP140151.1"/>
</dbReference>
<sequence>MPAIPETSDTHSASFVILNVVISDRIGELPFVGSYELGAHERVCVSESTGKLIFHRLPMHFSDDVLMTSR</sequence>
<accession>A0ABZ0YE56</accession>
<evidence type="ECO:0000313" key="2">
    <source>
        <dbReference type="Proteomes" id="UP001321908"/>
    </source>
</evidence>
<keyword evidence="2" id="KW-1185">Reference proteome</keyword>
<proteinExistence type="predicted"/>
<gene>
    <name evidence="1" type="ORF">SR908_06765</name>
</gene>
<organism evidence="1 2">
    <name type="scientific">Chromohalobacter canadensis</name>
    <dbReference type="NCBI Taxonomy" id="141389"/>
    <lineage>
        <taxon>Bacteria</taxon>
        <taxon>Pseudomonadati</taxon>
        <taxon>Pseudomonadota</taxon>
        <taxon>Gammaproteobacteria</taxon>
        <taxon>Oceanospirillales</taxon>
        <taxon>Halomonadaceae</taxon>
        <taxon>Chromohalobacter</taxon>
    </lineage>
</organism>
<evidence type="ECO:0000313" key="1">
    <source>
        <dbReference type="EMBL" id="WQH10365.1"/>
    </source>
</evidence>